<dbReference type="RefSeq" id="WP_119765063.1">
    <property type="nucleotide sequence ID" value="NZ_QYUJ01000014.1"/>
</dbReference>
<accession>A0A418V9B2</accession>
<reference evidence="1 2" key="1">
    <citation type="submission" date="2018-09" db="EMBL/GenBank/DDBJ databases">
        <authorList>
            <person name="Zhu H."/>
        </authorList>
    </citation>
    <scope>NUCLEOTIDE SEQUENCE [LARGE SCALE GENOMIC DNA]</scope>
    <source>
        <strain evidence="1 2">K2S05-167</strain>
    </source>
</reference>
<dbReference type="Gene3D" id="1.10.10.10">
    <property type="entry name" value="Winged helix-like DNA-binding domain superfamily/Winged helix DNA-binding domain"/>
    <property type="match status" value="1"/>
</dbReference>
<organism evidence="1 2">
    <name type="scientific">Deinococcus cavernae</name>
    <dbReference type="NCBI Taxonomy" id="2320857"/>
    <lineage>
        <taxon>Bacteria</taxon>
        <taxon>Thermotogati</taxon>
        <taxon>Deinococcota</taxon>
        <taxon>Deinococci</taxon>
        <taxon>Deinococcales</taxon>
        <taxon>Deinococcaceae</taxon>
        <taxon>Deinococcus</taxon>
    </lineage>
</organism>
<dbReference type="SUPFAM" id="SSF46785">
    <property type="entry name" value="Winged helix' DNA-binding domain"/>
    <property type="match status" value="1"/>
</dbReference>
<dbReference type="AlphaFoldDB" id="A0A418V9B2"/>
<dbReference type="Proteomes" id="UP000286287">
    <property type="component" value="Unassembled WGS sequence"/>
</dbReference>
<gene>
    <name evidence="1" type="ORF">D3875_15165</name>
</gene>
<dbReference type="EMBL" id="QYUJ01000014">
    <property type="protein sequence ID" value="RJF72683.1"/>
    <property type="molecule type" value="Genomic_DNA"/>
</dbReference>
<dbReference type="InterPro" id="IPR011991">
    <property type="entry name" value="ArsR-like_HTH"/>
</dbReference>
<evidence type="ECO:0000313" key="2">
    <source>
        <dbReference type="Proteomes" id="UP000286287"/>
    </source>
</evidence>
<evidence type="ECO:0000313" key="1">
    <source>
        <dbReference type="EMBL" id="RJF72683.1"/>
    </source>
</evidence>
<protein>
    <submittedName>
        <fullName evidence="1">ArsR family transcriptional regulator</fullName>
    </submittedName>
</protein>
<dbReference type="CDD" id="cd00090">
    <property type="entry name" value="HTH_ARSR"/>
    <property type="match status" value="1"/>
</dbReference>
<name>A0A418V9B2_9DEIO</name>
<dbReference type="InterPro" id="IPR036390">
    <property type="entry name" value="WH_DNA-bd_sf"/>
</dbReference>
<comment type="caution">
    <text evidence="1">The sequence shown here is derived from an EMBL/GenBank/DDBJ whole genome shotgun (WGS) entry which is preliminary data.</text>
</comment>
<proteinExistence type="predicted"/>
<dbReference type="OrthoDB" id="73305at2"/>
<sequence>MPEVPDLAARVTALEARLAALEERCAPAPARAPDSRWEEPFWALSRLEDESPQGALLYAGHIHLPTGEHWGWKERQGGPELLAASWDEAAPVLAALGHPLRLAILRAVLHGQRTTTQLQASPELATGGKLYHHLRELQAAGWLLMQGRGEYTVPAERVIPLLIAVRATGRVTGAES</sequence>
<keyword evidence="2" id="KW-1185">Reference proteome</keyword>
<dbReference type="InterPro" id="IPR036388">
    <property type="entry name" value="WH-like_DNA-bd_sf"/>
</dbReference>